<feature type="repeat" description="FG-GAP" evidence="12">
    <location>
        <begin position="364"/>
        <end position="418"/>
    </location>
</feature>
<dbReference type="PROSITE" id="PS51470">
    <property type="entry name" value="FG_GAP"/>
    <property type="match status" value="3"/>
</dbReference>
<dbReference type="EMBL" id="KQ982562">
    <property type="protein sequence ID" value="KYQ54882.1"/>
    <property type="molecule type" value="Genomic_DNA"/>
</dbReference>
<feature type="repeat" description="FG-GAP" evidence="12">
    <location>
        <begin position="430"/>
        <end position="494"/>
    </location>
</feature>
<comment type="similarity">
    <text evidence="2 13">Belongs to the integrin alpha chain family.</text>
</comment>
<dbReference type="Gene3D" id="1.20.5.930">
    <property type="entry name" value="Bicelle-embedded integrin alpha(iib) transmembrane segment"/>
    <property type="match status" value="1"/>
</dbReference>
<evidence type="ECO:0000256" key="7">
    <source>
        <dbReference type="ARBA" id="ARBA00022989"/>
    </source>
</evidence>
<dbReference type="GO" id="GO:0005178">
    <property type="term" value="F:integrin binding"/>
    <property type="evidence" value="ECO:0007669"/>
    <property type="project" value="TreeGrafter"/>
</dbReference>
<evidence type="ECO:0000256" key="6">
    <source>
        <dbReference type="ARBA" id="ARBA00022889"/>
    </source>
</evidence>
<evidence type="ECO:0000256" key="4">
    <source>
        <dbReference type="ARBA" id="ARBA00022729"/>
    </source>
</evidence>
<evidence type="ECO:0000256" key="8">
    <source>
        <dbReference type="ARBA" id="ARBA00023037"/>
    </source>
</evidence>
<organism evidence="16 17">
    <name type="scientific">Mycetomoellerius zeteki</name>
    <dbReference type="NCBI Taxonomy" id="64791"/>
    <lineage>
        <taxon>Eukaryota</taxon>
        <taxon>Metazoa</taxon>
        <taxon>Ecdysozoa</taxon>
        <taxon>Arthropoda</taxon>
        <taxon>Hexapoda</taxon>
        <taxon>Insecta</taxon>
        <taxon>Pterygota</taxon>
        <taxon>Neoptera</taxon>
        <taxon>Endopterygota</taxon>
        <taxon>Hymenoptera</taxon>
        <taxon>Apocrita</taxon>
        <taxon>Aculeata</taxon>
        <taxon>Formicoidea</taxon>
        <taxon>Formicidae</taxon>
        <taxon>Myrmicinae</taxon>
        <taxon>Mycetomoellerius</taxon>
    </lineage>
</organism>
<dbReference type="SMART" id="SM00191">
    <property type="entry name" value="Int_alpha"/>
    <property type="match status" value="5"/>
</dbReference>
<evidence type="ECO:0000256" key="3">
    <source>
        <dbReference type="ARBA" id="ARBA00022692"/>
    </source>
</evidence>
<dbReference type="InterPro" id="IPR048285">
    <property type="entry name" value="Integrin_alpha_Ig-like_2"/>
</dbReference>
<dbReference type="InterPro" id="IPR032695">
    <property type="entry name" value="Integrin_dom_sf"/>
</dbReference>
<dbReference type="GO" id="GO:0033627">
    <property type="term" value="P:cell adhesion mediated by integrin"/>
    <property type="evidence" value="ECO:0007669"/>
    <property type="project" value="TreeGrafter"/>
</dbReference>
<evidence type="ECO:0000256" key="2">
    <source>
        <dbReference type="ARBA" id="ARBA00008054"/>
    </source>
</evidence>
<dbReference type="GO" id="GO:0007160">
    <property type="term" value="P:cell-matrix adhesion"/>
    <property type="evidence" value="ECO:0007669"/>
    <property type="project" value="TreeGrafter"/>
</dbReference>
<sequence length="1102" mass="125402">FISTTMKFTLLFNLLIVSAYNIDTNYPILYPNSANNAGQYLYTKFEHSYFGYSVLLHYDLKKNISWLFIGAPRGNYTQKQSTFRLLNEPGVVYRCNLPGPCVEIKPTFMKDEEVYINQLKRHVYVKKEHSWFGGAMSIEKYSGFLTICAPRTILKIISTFKITKYMDTLQGMCYSGETSSGTLKPENSEITSFDFSKNTWYDPIHGFSVAFAVPLQKQFRTISRIVGRPNDNIIGSVNIGSFWKFNEINRKTTNDIPIYDDLSKFGYAVTSGYYFHRNQPLYVCADPGWNYIGQVVIVDLDGDFIPLITNLRGSDIGEFFGASLASGDLNNDGLYDLVVGAPHWGNDNGKIYIYLGSSKKEFEAATILKGTREDAQFGYAVAVGDVDGDDFCDIIVSAPWEEFGAIYIYNGDASLKDKVRPTMSQRITMQSFGHNPSIKGMTIQTFGFSISEPIDIDNNGYADIAVGAYKSGHVIVLRSKPIVRTNLTVYTIPSTLQRNISNFLVEACVEYQNYNTTNIHAFKVSLIVDQKYKRTKETLLEMYSIDASIHMCVNATITLLNNIQDFIEPITIYASHNFTYNDSSEFCKTCPVESKNNKLNSVQVLLPFDIECGEDKVCNSNIHAIVKLWGVRQVTENNTWIIGSNDITLETHLRNYAEAYLTTIVFTLPKEIVLRSILSFCEEDTNKDILMVICNIGNPFGTNEQRVVKLDLDMRHLTNGSLHGQVLEFFTEIRTRSTNNGMHMIKSSLTLQSEAFLLLSGKAIEKSYYLSNLDSDRSNIVFQHVYQISKLGGTPIEEARLVVNLPTAIDDSDSPILLYKPRIYISGRYYDCLSNEVDLMNIQQGLLGETASDASNLYNLDYNNETLQNVTHDIFKRNADNYITFGARILRTLYNLRMATFKDSNGNLTIQERDIIYVNCSTYGVNCSTMYCDLNALKTQQDIGKLVIRLILNTTKLKDNFKLFNEMKIVKFNTDAYVEIIKPANRIFGMDMRHNTNVTTEFHNTAKTQKLQLWIVLVSVSLGLILLCIVVIILNKLDFFKRTTKEELFALKSDEVQNKCNKIDRLIMMRINMKSFIDNGGCKERYIRVKEIFRIRNLIHIN</sequence>
<keyword evidence="7 13" id="KW-1133">Transmembrane helix</keyword>
<dbReference type="SUPFAM" id="SSF69318">
    <property type="entry name" value="Integrin alpha N-terminal domain"/>
    <property type="match status" value="1"/>
</dbReference>
<dbReference type="InterPro" id="IPR013519">
    <property type="entry name" value="Int_alpha_beta-p"/>
</dbReference>
<dbReference type="InterPro" id="IPR028994">
    <property type="entry name" value="Integrin_alpha_N"/>
</dbReference>
<keyword evidence="9 13" id="KW-0472">Membrane</keyword>
<dbReference type="GO" id="GO:0007157">
    <property type="term" value="P:heterophilic cell-cell adhesion via plasma membrane cell adhesion molecules"/>
    <property type="evidence" value="ECO:0007669"/>
    <property type="project" value="UniProtKB-ARBA"/>
</dbReference>
<evidence type="ECO:0000256" key="11">
    <source>
        <dbReference type="ARBA" id="ARBA00023180"/>
    </source>
</evidence>
<keyword evidence="3 13" id="KW-0812">Transmembrane</keyword>
<feature type="repeat" description="FG-GAP" evidence="12">
    <location>
        <begin position="307"/>
        <end position="363"/>
    </location>
</feature>
<feature type="domain" description="Integrin alpha second immunoglobulin-like" evidence="14">
    <location>
        <begin position="612"/>
        <end position="741"/>
    </location>
</feature>
<keyword evidence="5" id="KW-0677">Repeat</keyword>
<evidence type="ECO:0000256" key="10">
    <source>
        <dbReference type="ARBA" id="ARBA00023170"/>
    </source>
</evidence>
<feature type="transmembrane region" description="Helical" evidence="13">
    <location>
        <begin position="1013"/>
        <end position="1034"/>
    </location>
</feature>
<feature type="domain" description="Integrin alpha third immunoglobulin-like" evidence="15">
    <location>
        <begin position="783"/>
        <end position="997"/>
    </location>
</feature>
<dbReference type="Gene3D" id="2.60.40.1460">
    <property type="entry name" value="Integrin domains. Chain A, domain 2"/>
    <property type="match status" value="1"/>
</dbReference>
<feature type="signal peptide" evidence="13">
    <location>
        <begin position="1"/>
        <end position="19"/>
    </location>
</feature>
<keyword evidence="6 13" id="KW-0130">Cell adhesion</keyword>
<evidence type="ECO:0000256" key="9">
    <source>
        <dbReference type="ARBA" id="ARBA00023136"/>
    </source>
</evidence>
<dbReference type="PANTHER" id="PTHR23220:SF83">
    <property type="entry name" value="INTEGRIN ALPHA-PS3-RELATED"/>
    <property type="match status" value="1"/>
</dbReference>
<comment type="subcellular location">
    <subcellularLocation>
        <location evidence="1 13">Membrane</location>
        <topology evidence="1 13">Single-pass type I membrane protein</topology>
    </subcellularLocation>
</comment>
<keyword evidence="8 13" id="KW-0401">Integrin</keyword>
<keyword evidence="17" id="KW-1185">Reference proteome</keyword>
<dbReference type="Pfam" id="PF20806">
    <property type="entry name" value="Integrin_A_Ig_3"/>
    <property type="match status" value="1"/>
</dbReference>
<dbReference type="InterPro" id="IPR048286">
    <property type="entry name" value="Integrin_alpha_Ig-like_3"/>
</dbReference>
<evidence type="ECO:0000259" key="15">
    <source>
        <dbReference type="Pfam" id="PF20806"/>
    </source>
</evidence>
<evidence type="ECO:0000256" key="1">
    <source>
        <dbReference type="ARBA" id="ARBA00004479"/>
    </source>
</evidence>
<dbReference type="GO" id="GO:0009897">
    <property type="term" value="C:external side of plasma membrane"/>
    <property type="evidence" value="ECO:0007669"/>
    <property type="project" value="TreeGrafter"/>
</dbReference>
<keyword evidence="11" id="KW-0325">Glycoprotein</keyword>
<evidence type="ECO:0000313" key="17">
    <source>
        <dbReference type="Proteomes" id="UP000075809"/>
    </source>
</evidence>
<gene>
    <name evidence="16" type="ORF">ALC60_06223</name>
</gene>
<dbReference type="AlphaFoldDB" id="A0A151X3A5"/>
<protein>
    <submittedName>
        <fullName evidence="16">Integrin alpha-9</fullName>
    </submittedName>
</protein>
<evidence type="ECO:0000313" key="16">
    <source>
        <dbReference type="EMBL" id="KYQ54882.1"/>
    </source>
</evidence>
<evidence type="ECO:0000256" key="13">
    <source>
        <dbReference type="RuleBase" id="RU003762"/>
    </source>
</evidence>
<dbReference type="InterPro" id="IPR013517">
    <property type="entry name" value="FG-GAP"/>
</dbReference>
<dbReference type="SUPFAM" id="SSF69179">
    <property type="entry name" value="Integrin domains"/>
    <property type="match status" value="3"/>
</dbReference>
<feature type="non-terminal residue" evidence="16">
    <location>
        <position position="1"/>
    </location>
</feature>
<reference evidence="16 17" key="1">
    <citation type="submission" date="2015-09" db="EMBL/GenBank/DDBJ databases">
        <title>Trachymyrmex zeteki WGS genome.</title>
        <authorList>
            <person name="Nygaard S."/>
            <person name="Hu H."/>
            <person name="Boomsma J."/>
            <person name="Zhang G."/>
        </authorList>
    </citation>
    <scope>NUCLEOTIDE SEQUENCE [LARGE SCALE GENOMIC DNA]</scope>
    <source>
        <strain evidence="16">Tzet28-1</strain>
        <tissue evidence="16">Whole body</tissue>
    </source>
</reference>
<dbReference type="GO" id="GO:0008305">
    <property type="term" value="C:integrin complex"/>
    <property type="evidence" value="ECO:0007669"/>
    <property type="project" value="InterPro"/>
</dbReference>
<dbReference type="PRINTS" id="PR01185">
    <property type="entry name" value="INTEGRINA"/>
</dbReference>
<dbReference type="Pfam" id="PF20805">
    <property type="entry name" value="Integrin_A_Ig_2"/>
    <property type="match status" value="1"/>
</dbReference>
<keyword evidence="10 13" id="KW-0675">Receptor</keyword>
<evidence type="ECO:0000256" key="5">
    <source>
        <dbReference type="ARBA" id="ARBA00022737"/>
    </source>
</evidence>
<evidence type="ECO:0000256" key="12">
    <source>
        <dbReference type="PROSITE-ProRule" id="PRU00803"/>
    </source>
</evidence>
<dbReference type="Gene3D" id="2.60.40.1530">
    <property type="entry name" value="ntegrin, alpha v. Chain A, domain 4"/>
    <property type="match status" value="1"/>
</dbReference>
<name>A0A151X3A5_9HYME</name>
<evidence type="ECO:0000259" key="14">
    <source>
        <dbReference type="Pfam" id="PF20805"/>
    </source>
</evidence>
<feature type="chain" id="PRO_5007359168" evidence="13">
    <location>
        <begin position="20"/>
        <end position="1102"/>
    </location>
</feature>
<keyword evidence="4 13" id="KW-0732">Signal</keyword>
<dbReference type="Gene3D" id="2.130.10.130">
    <property type="entry name" value="Integrin alpha, N-terminal"/>
    <property type="match status" value="1"/>
</dbReference>
<dbReference type="Gene3D" id="2.60.40.1510">
    <property type="entry name" value="ntegrin, alpha v. Chain A, domain 3"/>
    <property type="match status" value="1"/>
</dbReference>
<dbReference type="GO" id="GO:0007229">
    <property type="term" value="P:integrin-mediated signaling pathway"/>
    <property type="evidence" value="ECO:0007669"/>
    <property type="project" value="UniProtKB-KW"/>
</dbReference>
<proteinExistence type="inferred from homology"/>
<dbReference type="Proteomes" id="UP000075809">
    <property type="component" value="Unassembled WGS sequence"/>
</dbReference>
<dbReference type="STRING" id="64791.A0A151X3A5"/>
<dbReference type="PANTHER" id="PTHR23220">
    <property type="entry name" value="INTEGRIN ALPHA"/>
    <property type="match status" value="1"/>
</dbReference>
<accession>A0A151X3A5</accession>
<dbReference type="InterPro" id="IPR000413">
    <property type="entry name" value="Integrin_alpha"/>
</dbReference>
<dbReference type="Pfam" id="PF01839">
    <property type="entry name" value="FG-GAP"/>
    <property type="match status" value="2"/>
</dbReference>